<evidence type="ECO:0000256" key="1">
    <source>
        <dbReference type="ARBA" id="ARBA00004202"/>
    </source>
</evidence>
<dbReference type="GO" id="GO:0015424">
    <property type="term" value="F:ABC-type amino acid transporter activity"/>
    <property type="evidence" value="ECO:0007669"/>
    <property type="project" value="InterPro"/>
</dbReference>
<dbReference type="Pfam" id="PF00005">
    <property type="entry name" value="ABC_tran"/>
    <property type="match status" value="1"/>
</dbReference>
<evidence type="ECO:0000256" key="6">
    <source>
        <dbReference type="ARBA" id="ARBA00022840"/>
    </source>
</evidence>
<dbReference type="eggNOG" id="COG1126">
    <property type="taxonomic scope" value="Bacteria"/>
</dbReference>
<evidence type="ECO:0000313" key="10">
    <source>
        <dbReference type="EMBL" id="GAA12001.1"/>
    </source>
</evidence>
<protein>
    <submittedName>
        <fullName evidence="10">Glutamine ABC transporter ATP-binding protein</fullName>
    </submittedName>
</protein>
<dbReference type="InterPro" id="IPR017871">
    <property type="entry name" value="ABC_transporter-like_CS"/>
</dbReference>
<comment type="caution">
    <text evidence="10">The sequence shown here is derived from an EMBL/GenBank/DDBJ whole genome shotgun (WGS) entry which is preliminary data.</text>
</comment>
<keyword evidence="5" id="KW-0547">Nucleotide-binding</keyword>
<evidence type="ECO:0000256" key="7">
    <source>
        <dbReference type="ARBA" id="ARBA00022970"/>
    </source>
</evidence>
<gene>
    <name evidence="10" type="primary">glnQ</name>
    <name evidence="10" type="ORF">GOALK_047_00240</name>
</gene>
<dbReference type="AlphaFoldDB" id="F9VTR2"/>
<dbReference type="PANTHER" id="PTHR43166:SF9">
    <property type="entry name" value="GLUTAMATE_ASPARTATE IMPORT ATP-BINDING PROTEIN GLTL"/>
    <property type="match status" value="1"/>
</dbReference>
<keyword evidence="6 10" id="KW-0067">ATP-binding</keyword>
<dbReference type="InterPro" id="IPR027417">
    <property type="entry name" value="P-loop_NTPase"/>
</dbReference>
<dbReference type="PROSITE" id="PS50893">
    <property type="entry name" value="ABC_TRANSPORTER_2"/>
    <property type="match status" value="1"/>
</dbReference>
<feature type="domain" description="ABC transporter" evidence="9">
    <location>
        <begin position="6"/>
        <end position="250"/>
    </location>
</feature>
<dbReference type="InterPro" id="IPR003439">
    <property type="entry name" value="ABC_transporter-like_ATP-bd"/>
</dbReference>
<organism evidence="10 11">
    <name type="scientific">Gordonia alkanivorans NBRC 16433</name>
    <dbReference type="NCBI Taxonomy" id="1027371"/>
    <lineage>
        <taxon>Bacteria</taxon>
        <taxon>Bacillati</taxon>
        <taxon>Actinomycetota</taxon>
        <taxon>Actinomycetes</taxon>
        <taxon>Mycobacteriales</taxon>
        <taxon>Gordoniaceae</taxon>
        <taxon>Gordonia</taxon>
    </lineage>
</organism>
<dbReference type="GO" id="GO:0005886">
    <property type="term" value="C:plasma membrane"/>
    <property type="evidence" value="ECO:0007669"/>
    <property type="project" value="UniProtKB-SubCell"/>
</dbReference>
<dbReference type="InterPro" id="IPR050086">
    <property type="entry name" value="MetN_ABC_transporter-like"/>
</dbReference>
<dbReference type="SMART" id="SM00382">
    <property type="entry name" value="AAA"/>
    <property type="match status" value="1"/>
</dbReference>
<dbReference type="PANTHER" id="PTHR43166">
    <property type="entry name" value="AMINO ACID IMPORT ATP-BINDING PROTEIN"/>
    <property type="match status" value="1"/>
</dbReference>
<comment type="subcellular location">
    <subcellularLocation>
        <location evidence="1">Cell membrane</location>
        <topology evidence="1">Peripheral membrane protein</topology>
    </subcellularLocation>
</comment>
<dbReference type="InterPro" id="IPR030679">
    <property type="entry name" value="ABC_ATPase_HisP-typ"/>
</dbReference>
<dbReference type="GO" id="GO:0016887">
    <property type="term" value="F:ATP hydrolysis activity"/>
    <property type="evidence" value="ECO:0007669"/>
    <property type="project" value="InterPro"/>
</dbReference>
<dbReference type="PROSITE" id="PS00211">
    <property type="entry name" value="ABC_TRANSPORTER_1"/>
    <property type="match status" value="1"/>
</dbReference>
<dbReference type="STRING" id="1027371.GOALK_047_00240"/>
<evidence type="ECO:0000256" key="4">
    <source>
        <dbReference type="ARBA" id="ARBA00022475"/>
    </source>
</evidence>
<keyword evidence="8" id="KW-0472">Membrane</keyword>
<evidence type="ECO:0000256" key="5">
    <source>
        <dbReference type="ARBA" id="ARBA00022741"/>
    </source>
</evidence>
<evidence type="ECO:0000256" key="3">
    <source>
        <dbReference type="ARBA" id="ARBA00022448"/>
    </source>
</evidence>
<name>F9VTR2_9ACTN</name>
<dbReference type="RefSeq" id="WP_006358149.1">
    <property type="nucleotide sequence ID" value="NZ_BACI01000047.1"/>
</dbReference>
<dbReference type="Proteomes" id="UP000003558">
    <property type="component" value="Unassembled WGS sequence"/>
</dbReference>
<evidence type="ECO:0000259" key="9">
    <source>
        <dbReference type="PROSITE" id="PS50893"/>
    </source>
</evidence>
<evidence type="ECO:0000313" key="11">
    <source>
        <dbReference type="Proteomes" id="UP000003558"/>
    </source>
</evidence>
<reference evidence="10 11" key="1">
    <citation type="submission" date="2011-05" db="EMBL/GenBank/DDBJ databases">
        <title>Whole genome shotgun sequence of Gordonia alkanivorans NBRC 16433.</title>
        <authorList>
            <person name="Hosoyama A."/>
            <person name="Nakamura S."/>
            <person name="Takarada H."/>
            <person name="Tsuchikane K."/>
            <person name="Yamazaki S."/>
            <person name="Fujita N."/>
        </authorList>
    </citation>
    <scope>NUCLEOTIDE SEQUENCE [LARGE SCALE GENOMIC DNA]</scope>
    <source>
        <strain evidence="10 11">NBRC 16433</strain>
    </source>
</reference>
<keyword evidence="7" id="KW-0029">Amino-acid transport</keyword>
<keyword evidence="4" id="KW-1003">Cell membrane</keyword>
<dbReference type="PIRSF" id="PIRSF039085">
    <property type="entry name" value="ABC_ATPase_HisP"/>
    <property type="match status" value="1"/>
</dbReference>
<dbReference type="EMBL" id="BACI01000047">
    <property type="protein sequence ID" value="GAA12001.1"/>
    <property type="molecule type" value="Genomic_DNA"/>
</dbReference>
<dbReference type="InterPro" id="IPR003593">
    <property type="entry name" value="AAA+_ATPase"/>
</dbReference>
<dbReference type="SUPFAM" id="SSF52540">
    <property type="entry name" value="P-loop containing nucleoside triphosphate hydrolases"/>
    <property type="match status" value="1"/>
</dbReference>
<evidence type="ECO:0000256" key="8">
    <source>
        <dbReference type="ARBA" id="ARBA00023136"/>
    </source>
</evidence>
<sequence>MTTPIIEISGLRKSYGDREILHGVDLTVNQGEVVALIGPSGAAKTTLLRCLNLLETPSAGAIDILGKRVSGPDAKGRQKHLRGRELRELRRDVGMVFQSFNLFPHMSVIENVMDSPVKSLGQPRAEVRARAIELLEEVGLGDRIDAYPGQLSGGQKQRVAMARTLAMQPRVVLFDEVTSAVDPEMKAEILLVMKRLATKGLTMISVTHEMGFAEQVSDRVVFMEQGQIVAQGGPELIAKPPTARLARFVNAVVDPVGVAIAQDQDQDQDEGPSEQR</sequence>
<evidence type="ECO:0000256" key="2">
    <source>
        <dbReference type="ARBA" id="ARBA00005417"/>
    </source>
</evidence>
<accession>F9VTR2</accession>
<dbReference type="Gene3D" id="3.40.50.300">
    <property type="entry name" value="P-loop containing nucleotide triphosphate hydrolases"/>
    <property type="match status" value="1"/>
</dbReference>
<keyword evidence="3" id="KW-0813">Transport</keyword>
<dbReference type="GO" id="GO:0005524">
    <property type="term" value="F:ATP binding"/>
    <property type="evidence" value="ECO:0007669"/>
    <property type="project" value="UniProtKB-KW"/>
</dbReference>
<proteinExistence type="inferred from homology"/>
<comment type="similarity">
    <text evidence="2">Belongs to the ABC transporter superfamily.</text>
</comment>